<keyword evidence="2" id="KW-1185">Reference proteome</keyword>
<name>A0ABR0AHZ3_9CRUS</name>
<dbReference type="Proteomes" id="UP001234178">
    <property type="component" value="Unassembled WGS sequence"/>
</dbReference>
<proteinExistence type="predicted"/>
<sequence length="126" mass="13530">MGSEKKPDSVSTIVITLRDRYTIPPTTESTDDPFARLSNLLNVDSLDQFPAFKIASTDNPLAVAFEAAALLVECAPNVSVSTPTHLKEVFIQRLTELGVTGLCGAITAMTSLSLLVADRNFCVRST</sequence>
<accession>A0ABR0AHZ3</accession>
<protein>
    <submittedName>
        <fullName evidence="1">Uncharacterized protein</fullName>
    </submittedName>
</protein>
<evidence type="ECO:0000313" key="2">
    <source>
        <dbReference type="Proteomes" id="UP001234178"/>
    </source>
</evidence>
<organism evidence="1 2">
    <name type="scientific">Daphnia magna</name>
    <dbReference type="NCBI Taxonomy" id="35525"/>
    <lineage>
        <taxon>Eukaryota</taxon>
        <taxon>Metazoa</taxon>
        <taxon>Ecdysozoa</taxon>
        <taxon>Arthropoda</taxon>
        <taxon>Crustacea</taxon>
        <taxon>Branchiopoda</taxon>
        <taxon>Diplostraca</taxon>
        <taxon>Cladocera</taxon>
        <taxon>Anomopoda</taxon>
        <taxon>Daphniidae</taxon>
        <taxon>Daphnia</taxon>
    </lineage>
</organism>
<comment type="caution">
    <text evidence="1">The sequence shown here is derived from an EMBL/GenBank/DDBJ whole genome shotgun (WGS) entry which is preliminary data.</text>
</comment>
<evidence type="ECO:0000313" key="1">
    <source>
        <dbReference type="EMBL" id="KAK4024741.1"/>
    </source>
</evidence>
<gene>
    <name evidence="1" type="ORF">OUZ56_010161</name>
</gene>
<reference evidence="1 2" key="1">
    <citation type="journal article" date="2023" name="Nucleic Acids Res.">
        <title>The hologenome of Daphnia magna reveals possible DNA methylation and microbiome-mediated evolution of the host genome.</title>
        <authorList>
            <person name="Chaturvedi A."/>
            <person name="Li X."/>
            <person name="Dhandapani V."/>
            <person name="Marshall H."/>
            <person name="Kissane S."/>
            <person name="Cuenca-Cambronero M."/>
            <person name="Asole G."/>
            <person name="Calvet F."/>
            <person name="Ruiz-Romero M."/>
            <person name="Marangio P."/>
            <person name="Guigo R."/>
            <person name="Rago D."/>
            <person name="Mirbahai L."/>
            <person name="Eastwood N."/>
            <person name="Colbourne J.K."/>
            <person name="Zhou J."/>
            <person name="Mallon E."/>
            <person name="Orsini L."/>
        </authorList>
    </citation>
    <scope>NUCLEOTIDE SEQUENCE [LARGE SCALE GENOMIC DNA]</scope>
    <source>
        <strain evidence="1">LRV0_1</strain>
    </source>
</reference>
<dbReference type="EMBL" id="JAOYFB010000037">
    <property type="protein sequence ID" value="KAK4024741.1"/>
    <property type="molecule type" value="Genomic_DNA"/>
</dbReference>